<comment type="caution">
    <text evidence="2">The sequence shown here is derived from an EMBL/GenBank/DDBJ whole genome shotgun (WGS) entry which is preliminary data.</text>
</comment>
<feature type="region of interest" description="Disordered" evidence="1">
    <location>
        <begin position="189"/>
        <end position="228"/>
    </location>
</feature>
<dbReference type="Proteomes" id="UP001194580">
    <property type="component" value="Unassembled WGS sequence"/>
</dbReference>
<reference evidence="2" key="1">
    <citation type="journal article" date="2020" name="Fungal Divers.">
        <title>Resolving the Mortierellaceae phylogeny through synthesis of multi-gene phylogenetics and phylogenomics.</title>
        <authorList>
            <person name="Vandepol N."/>
            <person name="Liber J."/>
            <person name="Desiro A."/>
            <person name="Na H."/>
            <person name="Kennedy M."/>
            <person name="Barry K."/>
            <person name="Grigoriev I.V."/>
            <person name="Miller A.N."/>
            <person name="O'Donnell K."/>
            <person name="Stajich J.E."/>
            <person name="Bonito G."/>
        </authorList>
    </citation>
    <scope>NUCLEOTIDE SEQUENCE</scope>
    <source>
        <strain evidence="2">NRRL 28262</strain>
    </source>
</reference>
<proteinExistence type="predicted"/>
<feature type="compositionally biased region" description="Basic and acidic residues" evidence="1">
    <location>
        <begin position="394"/>
        <end position="409"/>
    </location>
</feature>
<feature type="compositionally biased region" description="Low complexity" evidence="1">
    <location>
        <begin position="608"/>
        <end position="639"/>
    </location>
</feature>
<organism evidence="2 3">
    <name type="scientific">Linnemannia exigua</name>
    <dbReference type="NCBI Taxonomy" id="604196"/>
    <lineage>
        <taxon>Eukaryota</taxon>
        <taxon>Fungi</taxon>
        <taxon>Fungi incertae sedis</taxon>
        <taxon>Mucoromycota</taxon>
        <taxon>Mortierellomycotina</taxon>
        <taxon>Mortierellomycetes</taxon>
        <taxon>Mortierellales</taxon>
        <taxon>Mortierellaceae</taxon>
        <taxon>Linnemannia</taxon>
    </lineage>
</organism>
<feature type="compositionally biased region" description="Pro residues" evidence="1">
    <location>
        <begin position="411"/>
        <end position="421"/>
    </location>
</feature>
<dbReference type="AlphaFoldDB" id="A0AAD4HB36"/>
<feature type="region of interest" description="Disordered" evidence="1">
    <location>
        <begin position="84"/>
        <end position="104"/>
    </location>
</feature>
<feature type="compositionally biased region" description="Low complexity" evidence="1">
    <location>
        <begin position="85"/>
        <end position="95"/>
    </location>
</feature>
<feature type="compositionally biased region" description="Basic residues" evidence="1">
    <location>
        <begin position="369"/>
        <end position="378"/>
    </location>
</feature>
<protein>
    <submittedName>
        <fullName evidence="2">Uncharacterized protein</fullName>
    </submittedName>
</protein>
<feature type="compositionally biased region" description="Acidic residues" evidence="1">
    <location>
        <begin position="189"/>
        <end position="200"/>
    </location>
</feature>
<feature type="compositionally biased region" description="Acidic residues" evidence="1">
    <location>
        <begin position="209"/>
        <end position="220"/>
    </location>
</feature>
<gene>
    <name evidence="2" type="ORF">BGZ95_008689</name>
</gene>
<evidence type="ECO:0000313" key="2">
    <source>
        <dbReference type="EMBL" id="KAG0280784.1"/>
    </source>
</evidence>
<name>A0AAD4HB36_9FUNG</name>
<feature type="region of interest" description="Disordered" evidence="1">
    <location>
        <begin position="240"/>
        <end position="269"/>
    </location>
</feature>
<evidence type="ECO:0000256" key="1">
    <source>
        <dbReference type="SAM" id="MobiDB-lite"/>
    </source>
</evidence>
<feature type="compositionally biased region" description="Basic residues" evidence="1">
    <location>
        <begin position="240"/>
        <end position="251"/>
    </location>
</feature>
<feature type="region of interest" description="Disordered" evidence="1">
    <location>
        <begin position="321"/>
        <end position="469"/>
    </location>
</feature>
<feature type="region of interest" description="Disordered" evidence="1">
    <location>
        <begin position="608"/>
        <end position="646"/>
    </location>
</feature>
<dbReference type="EMBL" id="JAAAIL010000047">
    <property type="protein sequence ID" value="KAG0280784.1"/>
    <property type="molecule type" value="Genomic_DNA"/>
</dbReference>
<keyword evidence="3" id="KW-1185">Reference proteome</keyword>
<accession>A0AAD4HB36</accession>
<sequence>MGNTEDKRCDKPIVFTDRFFRDALRFDPKHSCRVVFLPDVDHAWVTLNIVPNFRAPYVLRLLESLIYLRSYTPAERVKYLLCAPSTSSSSSSTSSSKKRSRRDEEPVLVTININKGTAVLHQNHDNPNNYKKSLEPFLLTQPETTDHERWQLMNVHKIVPDKNSNVDQDLWRLYELWLLLRAYHGEGEQEAADEVDEDDADKACSSGDQADDEEDDDERDEGPNHKRACRQGLVDLRLHLHPHRRPHRLPRPNRVAAARNNTKCKRSPFPTRPQIRLLLEDDVYYLRKVDSAPLFDRFIGRADYGVEPPLPAVELQSLLHEGERKNSKSNKKKTCDKPQRVATVTTGTDRRAIATLPGGPTPAPTPLVHAHRRRHHDRNQKEVRYHPHQNQIHDQGRRHQDRQNGDRRCKPPSPSPTPLSPPTANYGHVSNESQRLQCDPQLANKEATEVEQDEQVEQTEQVEHGAKEEEAMVIEQDEANSIEQEKEEAMIPTEPSALASLATTGSTQQLTTSTSVTPATAATVVPSTFLPLAASSISSLLPPPVSLDAAYTIWIERNQQRARDEARRNLYSQYRDPSQSQNRAQRELEFLSPEHKVFGVDLVNRRGSGSISPPTLSSSSSPFVPSLSLSQSQSQGRPSWSIPRLSRWNGGGCAGTTAGTATITRAQADSKQEKDNEEYDCADDLDMIGMTL</sequence>
<evidence type="ECO:0000313" key="3">
    <source>
        <dbReference type="Proteomes" id="UP001194580"/>
    </source>
</evidence>